<dbReference type="AlphaFoldDB" id="A0AAE0Q3H5"/>
<dbReference type="PANTHER" id="PTHR44086:SF10">
    <property type="entry name" value="THIOSULFATE SULFURTRANSFERASE_RHODANESE-LIKE DOMAIN-CONTAINING PROTEIN 3"/>
    <property type="match status" value="1"/>
</dbReference>
<sequence length="137" mass="15681">MFQKELSSIRRIHIITSCLAQFEAFRNNTEDAVSRDRHSGRRTDLWTRSFSAADHAAVTVTYEQVKKLLVARSGVVIDVREPWELREYGGIPGSINVPLGQVSAALQLKPEEFKEKYGGEMPMHLRMKNCGIDKWIY</sequence>
<reference evidence="2" key="1">
    <citation type="submission" date="2023-06" db="EMBL/GenBank/DDBJ databases">
        <title>Male Hemibagrus guttatus genome.</title>
        <authorList>
            <person name="Bian C."/>
        </authorList>
    </citation>
    <scope>NUCLEOTIDE SEQUENCE</scope>
    <source>
        <strain evidence="2">Male_cb2023</strain>
        <tissue evidence="2">Muscle</tissue>
    </source>
</reference>
<dbReference type="EMBL" id="JAUCMX010000022">
    <property type="protein sequence ID" value="KAK3513339.1"/>
    <property type="molecule type" value="Genomic_DNA"/>
</dbReference>
<evidence type="ECO:0000313" key="2">
    <source>
        <dbReference type="EMBL" id="KAK3513339.1"/>
    </source>
</evidence>
<organism evidence="2 3">
    <name type="scientific">Hemibagrus guttatus</name>
    <dbReference type="NCBI Taxonomy" id="175788"/>
    <lineage>
        <taxon>Eukaryota</taxon>
        <taxon>Metazoa</taxon>
        <taxon>Chordata</taxon>
        <taxon>Craniata</taxon>
        <taxon>Vertebrata</taxon>
        <taxon>Euteleostomi</taxon>
        <taxon>Actinopterygii</taxon>
        <taxon>Neopterygii</taxon>
        <taxon>Teleostei</taxon>
        <taxon>Ostariophysi</taxon>
        <taxon>Siluriformes</taxon>
        <taxon>Bagridae</taxon>
        <taxon>Hemibagrus</taxon>
    </lineage>
</organism>
<comment type="caution">
    <text evidence="2">The sequence shown here is derived from an EMBL/GenBank/DDBJ whole genome shotgun (WGS) entry which is preliminary data.</text>
</comment>
<feature type="domain" description="Rhodanese" evidence="1">
    <location>
        <begin position="70"/>
        <end position="118"/>
    </location>
</feature>
<dbReference type="SUPFAM" id="SSF52821">
    <property type="entry name" value="Rhodanese/Cell cycle control phosphatase"/>
    <property type="match status" value="1"/>
</dbReference>
<evidence type="ECO:0000259" key="1">
    <source>
        <dbReference type="PROSITE" id="PS50206"/>
    </source>
</evidence>
<dbReference type="PROSITE" id="PS50206">
    <property type="entry name" value="RHODANESE_3"/>
    <property type="match status" value="1"/>
</dbReference>
<evidence type="ECO:0000313" key="3">
    <source>
        <dbReference type="Proteomes" id="UP001274896"/>
    </source>
</evidence>
<name>A0AAE0Q3H5_9TELE</name>
<protein>
    <recommendedName>
        <fullName evidence="1">Rhodanese domain-containing protein</fullName>
    </recommendedName>
</protein>
<proteinExistence type="predicted"/>
<dbReference type="Pfam" id="PF00581">
    <property type="entry name" value="Rhodanese"/>
    <property type="match status" value="1"/>
</dbReference>
<gene>
    <name evidence="2" type="ORF">QTP70_012370</name>
</gene>
<dbReference type="Proteomes" id="UP001274896">
    <property type="component" value="Unassembled WGS sequence"/>
</dbReference>
<dbReference type="InterPro" id="IPR001763">
    <property type="entry name" value="Rhodanese-like_dom"/>
</dbReference>
<dbReference type="PANTHER" id="PTHR44086">
    <property type="entry name" value="THIOSULFATE SULFURTRANSFERASE RDL2, MITOCHONDRIAL-RELATED"/>
    <property type="match status" value="1"/>
</dbReference>
<accession>A0AAE0Q3H5</accession>
<keyword evidence="3" id="KW-1185">Reference proteome</keyword>
<dbReference type="Gene3D" id="3.40.250.10">
    <property type="entry name" value="Rhodanese-like domain"/>
    <property type="match status" value="1"/>
</dbReference>
<dbReference type="InterPro" id="IPR036873">
    <property type="entry name" value="Rhodanese-like_dom_sf"/>
</dbReference>